<evidence type="ECO:0000313" key="1">
    <source>
        <dbReference type="EMBL" id="MEQ2268924.1"/>
    </source>
</evidence>
<name>A0ABV0WHH8_9TELE</name>
<accession>A0ABV0WHH8</accession>
<gene>
    <name evidence="1" type="ORF">XENORESO_018853</name>
</gene>
<evidence type="ECO:0000313" key="2">
    <source>
        <dbReference type="Proteomes" id="UP001444071"/>
    </source>
</evidence>
<dbReference type="Proteomes" id="UP001444071">
    <property type="component" value="Unassembled WGS sequence"/>
</dbReference>
<sequence>MNTVVICPSGHNPQLSQCLSGFLLFVLTQVPAWTFITPLLSEISSPTAASVGSEPSCMHAAWCRSSLVLPFCQLTLATEMPHPTKGGSAVDLFCSVFQVNFILTSVHK</sequence>
<keyword evidence="2" id="KW-1185">Reference proteome</keyword>
<reference evidence="1 2" key="1">
    <citation type="submission" date="2021-06" db="EMBL/GenBank/DDBJ databases">
        <authorList>
            <person name="Palmer J.M."/>
        </authorList>
    </citation>
    <scope>NUCLEOTIDE SEQUENCE [LARGE SCALE GENOMIC DNA]</scope>
    <source>
        <strain evidence="1 2">XR_2019</strain>
        <tissue evidence="1">Muscle</tissue>
    </source>
</reference>
<comment type="caution">
    <text evidence="1">The sequence shown here is derived from an EMBL/GenBank/DDBJ whole genome shotgun (WGS) entry which is preliminary data.</text>
</comment>
<organism evidence="1 2">
    <name type="scientific">Xenotaenia resolanae</name>
    <dbReference type="NCBI Taxonomy" id="208358"/>
    <lineage>
        <taxon>Eukaryota</taxon>
        <taxon>Metazoa</taxon>
        <taxon>Chordata</taxon>
        <taxon>Craniata</taxon>
        <taxon>Vertebrata</taxon>
        <taxon>Euteleostomi</taxon>
        <taxon>Actinopterygii</taxon>
        <taxon>Neopterygii</taxon>
        <taxon>Teleostei</taxon>
        <taxon>Neoteleostei</taxon>
        <taxon>Acanthomorphata</taxon>
        <taxon>Ovalentaria</taxon>
        <taxon>Atherinomorphae</taxon>
        <taxon>Cyprinodontiformes</taxon>
        <taxon>Goodeidae</taxon>
        <taxon>Xenotaenia</taxon>
    </lineage>
</organism>
<dbReference type="EMBL" id="JAHRIM010050726">
    <property type="protein sequence ID" value="MEQ2268924.1"/>
    <property type="molecule type" value="Genomic_DNA"/>
</dbReference>
<protein>
    <submittedName>
        <fullName evidence="1">Uncharacterized protein</fullName>
    </submittedName>
</protein>
<proteinExistence type="predicted"/>